<accession>A0A9E4ZDG5</accession>
<dbReference type="SUPFAM" id="SSF81653">
    <property type="entry name" value="Calcium ATPase, transduction domain A"/>
    <property type="match status" value="1"/>
</dbReference>
<dbReference type="AlphaFoldDB" id="A0A9E4ZDG5"/>
<dbReference type="Pfam" id="PF00690">
    <property type="entry name" value="Cation_ATPase_N"/>
    <property type="match status" value="1"/>
</dbReference>
<dbReference type="InterPro" id="IPR023214">
    <property type="entry name" value="HAD_sf"/>
</dbReference>
<feature type="transmembrane region" description="Helical" evidence="10">
    <location>
        <begin position="850"/>
        <end position="870"/>
    </location>
</feature>
<dbReference type="GO" id="GO:0046872">
    <property type="term" value="F:metal ion binding"/>
    <property type="evidence" value="ECO:0007669"/>
    <property type="project" value="UniProtKB-KW"/>
</dbReference>
<protein>
    <submittedName>
        <fullName evidence="12">HAD-IC family P-type ATPase</fullName>
    </submittedName>
</protein>
<dbReference type="Pfam" id="PF00689">
    <property type="entry name" value="Cation_ATPase_C"/>
    <property type="match status" value="1"/>
</dbReference>
<feature type="transmembrane region" description="Helical" evidence="10">
    <location>
        <begin position="711"/>
        <end position="730"/>
    </location>
</feature>
<dbReference type="Proteomes" id="UP001056766">
    <property type="component" value="Unassembled WGS sequence"/>
</dbReference>
<proteinExistence type="predicted"/>
<sequence>MSGEVKWQHVPVDEVLALLETDREGLTAEEAQLRLSKYGFNEVELKKKESSIHRFARQFASPLIYVLLLAALVTFLLREYADTSVIIGVVLANAVIGFIQERKAENALESLAKMLVPETSILREGQRMIVPSRELVVGDIVLMETGARIPADLRLIHKKNLRIDESMLTGESTAVEKYTDAIETKNLPLAERKNIAFAGTLVTQGNGIGVVVATASDSEIGKISELIKKTKQLSTPLVRTIDNMGKNLAVVIILVAILTFAIGKFRGLGTLDLFFASVSLAVAAIPEGLPALITITLAIGIKKMAARNAIIRTMPAVESLGSATVICSDKTGTLTKNEMTVRKIYTDEGVFSVTGLGYESEGDIELNGKKIDPFDHRALLETLKAGALCNDAYLREEGGIDGDPTEGALLVSASKAGKFYIPRVDEIPFESEKRFMATLHQDNAGNSWVYVKGSPEIISKLSSMQFNGKDFTRVEPEKILLVAEDMASEGLRVIATAYRKLERGKAELEDVDIDELIFLGLQGMIDPPREEVKQSIFKCNNAGIRVIMITGDHIKTAHTIARQLGIRTEGALSGSDIETMTDEELIEALRSVSVFARTSPEDKSRIVGLLKQEGEVVAVTGDGINDAPALENADIGVAMGRSGTEVAKEAADMVLTDDNFSSIVNAVEEGRDVYGKIQKVILWTLPTNAAEGLAILAAVLLGFAAPPLLPLHILWINTVTALGLGVSMTVEPMEKRLLNRPPRPQKEPLLLPVIKRRIITVALLMVTATFLLYIFNINNGMDISTSQTIALNTIVFFEIFYLFNCKSIHENVFGQMFSNRYMLLGISIVIGLQMFITYNPTMNMILRTSPIRLIDWVVIIIITSSIFFLIELEKYLQKMRHNKQIKK</sequence>
<feature type="transmembrane region" description="Helical" evidence="10">
    <location>
        <begin position="680"/>
        <end position="705"/>
    </location>
</feature>
<reference evidence="12" key="2">
    <citation type="submission" date="2021-04" db="EMBL/GenBank/DDBJ databases">
        <authorList>
            <person name="Dong X."/>
        </authorList>
    </citation>
    <scope>NUCLEOTIDE SEQUENCE</scope>
    <source>
        <strain evidence="12">LLY</strain>
    </source>
</reference>
<dbReference type="GO" id="GO:0016887">
    <property type="term" value="F:ATP hydrolysis activity"/>
    <property type="evidence" value="ECO:0007669"/>
    <property type="project" value="InterPro"/>
</dbReference>
<dbReference type="EMBL" id="JAGSOI010000009">
    <property type="protein sequence ID" value="MCM1986130.1"/>
    <property type="molecule type" value="Genomic_DNA"/>
</dbReference>
<dbReference type="NCBIfam" id="TIGR01494">
    <property type="entry name" value="ATPase_P-type"/>
    <property type="match status" value="2"/>
</dbReference>
<feature type="transmembrane region" description="Helical" evidence="10">
    <location>
        <begin position="55"/>
        <end position="77"/>
    </location>
</feature>
<comment type="caution">
    <text evidence="12">The sequence shown here is derived from an EMBL/GenBank/DDBJ whole genome shotgun (WGS) entry which is preliminary data.</text>
</comment>
<dbReference type="InterPro" id="IPR059000">
    <property type="entry name" value="ATPase_P-type_domA"/>
</dbReference>
<dbReference type="Gene3D" id="1.20.1110.10">
    <property type="entry name" value="Calcium-transporting ATPase, transmembrane domain"/>
    <property type="match status" value="1"/>
</dbReference>
<dbReference type="InterPro" id="IPR018303">
    <property type="entry name" value="ATPase_P-typ_P_site"/>
</dbReference>
<evidence type="ECO:0000256" key="8">
    <source>
        <dbReference type="ARBA" id="ARBA00022989"/>
    </source>
</evidence>
<dbReference type="Gene3D" id="2.70.150.10">
    <property type="entry name" value="Calcium-transporting ATPase, cytoplasmic transduction domain A"/>
    <property type="match status" value="1"/>
</dbReference>
<evidence type="ECO:0000256" key="5">
    <source>
        <dbReference type="ARBA" id="ARBA00022741"/>
    </source>
</evidence>
<evidence type="ECO:0000256" key="1">
    <source>
        <dbReference type="ARBA" id="ARBA00004651"/>
    </source>
</evidence>
<dbReference type="GO" id="GO:0005524">
    <property type="term" value="F:ATP binding"/>
    <property type="evidence" value="ECO:0007669"/>
    <property type="project" value="UniProtKB-KW"/>
</dbReference>
<feature type="transmembrane region" description="Helical" evidence="10">
    <location>
        <begin position="248"/>
        <end position="267"/>
    </location>
</feature>
<dbReference type="InterPro" id="IPR004014">
    <property type="entry name" value="ATPase_P-typ_cation-transptr_N"/>
</dbReference>
<evidence type="ECO:0000259" key="11">
    <source>
        <dbReference type="SMART" id="SM00831"/>
    </source>
</evidence>
<dbReference type="InterPro" id="IPR023299">
    <property type="entry name" value="ATPase_P-typ_cyto_dom_N"/>
</dbReference>
<feature type="transmembrane region" description="Helical" evidence="10">
    <location>
        <begin position="821"/>
        <end position="838"/>
    </location>
</feature>
<dbReference type="InterPro" id="IPR001757">
    <property type="entry name" value="P_typ_ATPase"/>
</dbReference>
<evidence type="ECO:0000256" key="4">
    <source>
        <dbReference type="ARBA" id="ARBA00022723"/>
    </source>
</evidence>
<keyword evidence="5" id="KW-0547">Nucleotide-binding</keyword>
<evidence type="ECO:0000256" key="9">
    <source>
        <dbReference type="ARBA" id="ARBA00023136"/>
    </source>
</evidence>
<organism evidence="12 13">
    <name type="scientific">Methanococcoides seepicolus</name>
    <dbReference type="NCBI Taxonomy" id="2828780"/>
    <lineage>
        <taxon>Archaea</taxon>
        <taxon>Methanobacteriati</taxon>
        <taxon>Methanobacteriota</taxon>
        <taxon>Stenosarchaea group</taxon>
        <taxon>Methanomicrobia</taxon>
        <taxon>Methanosarcinales</taxon>
        <taxon>Methanosarcinaceae</taxon>
        <taxon>Methanococcoides</taxon>
    </lineage>
</organism>
<keyword evidence="4" id="KW-0479">Metal-binding</keyword>
<feature type="domain" description="Cation-transporting P-type ATPase N-terminal" evidence="11">
    <location>
        <begin position="6"/>
        <end position="79"/>
    </location>
</feature>
<evidence type="ECO:0000256" key="2">
    <source>
        <dbReference type="ARBA" id="ARBA00022475"/>
    </source>
</evidence>
<dbReference type="InterPro" id="IPR006068">
    <property type="entry name" value="ATPase_P-typ_cation-transptr_C"/>
</dbReference>
<dbReference type="InterPro" id="IPR008250">
    <property type="entry name" value="ATPase_P-typ_transduc_dom_A_sf"/>
</dbReference>
<keyword evidence="7" id="KW-1278">Translocase</keyword>
<dbReference type="PANTHER" id="PTHR43294:SF21">
    <property type="entry name" value="CATION TRANSPORTING ATPASE"/>
    <property type="match status" value="1"/>
</dbReference>
<keyword evidence="9 10" id="KW-0472">Membrane</keyword>
<evidence type="ECO:0000256" key="10">
    <source>
        <dbReference type="SAM" id="Phobius"/>
    </source>
</evidence>
<dbReference type="GO" id="GO:0140352">
    <property type="term" value="P:export from cell"/>
    <property type="evidence" value="ECO:0007669"/>
    <property type="project" value="UniProtKB-ARBA"/>
</dbReference>
<feature type="transmembrane region" description="Helical" evidence="10">
    <location>
        <begin position="83"/>
        <end position="99"/>
    </location>
</feature>
<dbReference type="SUPFAM" id="SSF81660">
    <property type="entry name" value="Metal cation-transporting ATPase, ATP-binding domain N"/>
    <property type="match status" value="1"/>
</dbReference>
<evidence type="ECO:0000256" key="6">
    <source>
        <dbReference type="ARBA" id="ARBA00022840"/>
    </source>
</evidence>
<comment type="subcellular location">
    <subcellularLocation>
        <location evidence="1">Cell membrane</location>
        <topology evidence="1">Multi-pass membrane protein</topology>
    </subcellularLocation>
</comment>
<dbReference type="Pfam" id="PF00122">
    <property type="entry name" value="E1-E2_ATPase"/>
    <property type="match status" value="1"/>
</dbReference>
<dbReference type="InterPro" id="IPR023298">
    <property type="entry name" value="ATPase_P-typ_TM_dom_sf"/>
</dbReference>
<dbReference type="GO" id="GO:0019829">
    <property type="term" value="F:ATPase-coupled monoatomic cation transmembrane transporter activity"/>
    <property type="evidence" value="ECO:0007669"/>
    <property type="project" value="UniProtKB-ARBA"/>
</dbReference>
<dbReference type="PRINTS" id="PR00120">
    <property type="entry name" value="HATPASE"/>
</dbReference>
<evidence type="ECO:0000256" key="3">
    <source>
        <dbReference type="ARBA" id="ARBA00022692"/>
    </source>
</evidence>
<dbReference type="SFLD" id="SFLDG00002">
    <property type="entry name" value="C1.7:_P-type_atpase_like"/>
    <property type="match status" value="1"/>
</dbReference>
<dbReference type="GO" id="GO:0005886">
    <property type="term" value="C:plasma membrane"/>
    <property type="evidence" value="ECO:0007669"/>
    <property type="project" value="UniProtKB-SubCell"/>
</dbReference>
<keyword evidence="2" id="KW-1003">Cell membrane</keyword>
<dbReference type="Pfam" id="PF13246">
    <property type="entry name" value="Cation_ATPase"/>
    <property type="match status" value="1"/>
</dbReference>
<dbReference type="SMART" id="SM00831">
    <property type="entry name" value="Cation_ATPase_N"/>
    <property type="match status" value="1"/>
</dbReference>
<evidence type="ECO:0000256" key="7">
    <source>
        <dbReference type="ARBA" id="ARBA00022967"/>
    </source>
</evidence>
<dbReference type="RefSeq" id="WP_250867497.1">
    <property type="nucleotide sequence ID" value="NZ_JAGSOI010000009.1"/>
</dbReference>
<keyword evidence="13" id="KW-1185">Reference proteome</keyword>
<keyword evidence="8 10" id="KW-1133">Transmembrane helix</keyword>
<dbReference type="InterPro" id="IPR036412">
    <property type="entry name" value="HAD-like_sf"/>
</dbReference>
<dbReference type="SFLD" id="SFLDS00003">
    <property type="entry name" value="Haloacid_Dehalogenase"/>
    <property type="match status" value="1"/>
</dbReference>
<dbReference type="SUPFAM" id="SSF81665">
    <property type="entry name" value="Calcium ATPase, transmembrane domain M"/>
    <property type="match status" value="1"/>
</dbReference>
<dbReference type="Gene3D" id="3.40.50.1000">
    <property type="entry name" value="HAD superfamily/HAD-like"/>
    <property type="match status" value="1"/>
</dbReference>
<dbReference type="Pfam" id="PF08282">
    <property type="entry name" value="Hydrolase_3"/>
    <property type="match status" value="1"/>
</dbReference>
<dbReference type="PROSITE" id="PS00154">
    <property type="entry name" value="ATPASE_E1_E2"/>
    <property type="match status" value="1"/>
</dbReference>
<dbReference type="InterPro" id="IPR044492">
    <property type="entry name" value="P_typ_ATPase_HD_dom"/>
</dbReference>
<evidence type="ECO:0000313" key="12">
    <source>
        <dbReference type="EMBL" id="MCM1986130.1"/>
    </source>
</evidence>
<dbReference type="FunFam" id="3.40.50.1000:FF:000028">
    <property type="entry name" value="Calcium-transporting P-type ATPase, putative"/>
    <property type="match status" value="1"/>
</dbReference>
<dbReference type="PRINTS" id="PR00119">
    <property type="entry name" value="CATATPASE"/>
</dbReference>
<gene>
    <name evidence="12" type="ORF">KDK67_03750</name>
</gene>
<dbReference type="PANTHER" id="PTHR43294">
    <property type="entry name" value="SODIUM/POTASSIUM-TRANSPORTING ATPASE SUBUNIT ALPHA"/>
    <property type="match status" value="1"/>
</dbReference>
<feature type="transmembrane region" description="Helical" evidence="10">
    <location>
        <begin position="758"/>
        <end position="777"/>
    </location>
</feature>
<keyword evidence="3 10" id="KW-0812">Transmembrane</keyword>
<dbReference type="GO" id="GO:0046873">
    <property type="term" value="F:metal ion transmembrane transporter activity"/>
    <property type="evidence" value="ECO:0007669"/>
    <property type="project" value="UniProtKB-ARBA"/>
</dbReference>
<evidence type="ECO:0000313" key="13">
    <source>
        <dbReference type="Proteomes" id="UP001056766"/>
    </source>
</evidence>
<reference evidence="12" key="1">
    <citation type="journal article" date="2021" name="mSystems">
        <title>Bacteria and Archaea Synergistically Convert Glycine Betaine to Biogenic Methane in the Formosa Cold Seep of the South China Sea.</title>
        <authorList>
            <person name="Li L."/>
            <person name="Zhang W."/>
            <person name="Zhang S."/>
            <person name="Song L."/>
            <person name="Sun Q."/>
            <person name="Zhang H."/>
            <person name="Xiang H."/>
            <person name="Dong X."/>
        </authorList>
    </citation>
    <scope>NUCLEOTIDE SEQUENCE</scope>
    <source>
        <strain evidence="12">LLY</strain>
    </source>
</reference>
<dbReference type="InterPro" id="IPR050510">
    <property type="entry name" value="Cation_transp_ATPase_P-type"/>
</dbReference>
<name>A0A9E4ZDG5_9EURY</name>
<dbReference type="FunFam" id="2.70.150.10:FF:000016">
    <property type="entry name" value="Calcium-transporting P-type ATPase putative"/>
    <property type="match status" value="1"/>
</dbReference>
<dbReference type="Gene3D" id="3.40.1110.10">
    <property type="entry name" value="Calcium-transporting ATPase, cytoplasmic domain N"/>
    <property type="match status" value="1"/>
</dbReference>
<keyword evidence="6" id="KW-0067">ATP-binding</keyword>
<feature type="transmembrane region" description="Helical" evidence="10">
    <location>
        <begin position="273"/>
        <end position="299"/>
    </location>
</feature>
<dbReference type="GO" id="GO:0015662">
    <property type="term" value="F:P-type ion transporter activity"/>
    <property type="evidence" value="ECO:0007669"/>
    <property type="project" value="UniProtKB-ARBA"/>
</dbReference>
<dbReference type="SFLD" id="SFLDF00027">
    <property type="entry name" value="p-type_atpase"/>
    <property type="match status" value="1"/>
</dbReference>
<dbReference type="GO" id="GO:0098662">
    <property type="term" value="P:inorganic cation transmembrane transport"/>
    <property type="evidence" value="ECO:0007669"/>
    <property type="project" value="UniProtKB-ARBA"/>
</dbReference>
<dbReference type="SUPFAM" id="SSF56784">
    <property type="entry name" value="HAD-like"/>
    <property type="match status" value="1"/>
</dbReference>
<feature type="transmembrane region" description="Helical" evidence="10">
    <location>
        <begin position="789"/>
        <end position="809"/>
    </location>
</feature>